<reference evidence="1 2" key="1">
    <citation type="journal article" date="2011" name="PLoS Genet.">
        <title>Finished genome of the fungal wheat pathogen Mycosphaerella graminicola reveals dispensome structure, chromosome plasticity, and stealth pathogenesis.</title>
        <authorList>
            <person name="Goodwin S.B."/>
            <person name="Ben M'barek S."/>
            <person name="Dhillon B."/>
            <person name="Wittenberg A.H.J."/>
            <person name="Crane C.F."/>
            <person name="Hane J.K."/>
            <person name="Foster A.J."/>
            <person name="Van der Lee T.A.J."/>
            <person name="Grimwood J."/>
            <person name="Aerts A."/>
            <person name="Antoniw J."/>
            <person name="Bailey A."/>
            <person name="Bluhm B."/>
            <person name="Bowler J."/>
            <person name="Bristow J."/>
            <person name="van der Burgt A."/>
            <person name="Canto-Canche B."/>
            <person name="Churchill A.C.L."/>
            <person name="Conde-Ferraez L."/>
            <person name="Cools H.J."/>
            <person name="Coutinho P.M."/>
            <person name="Csukai M."/>
            <person name="Dehal P."/>
            <person name="De Wit P."/>
            <person name="Donzelli B."/>
            <person name="van de Geest H.C."/>
            <person name="van Ham R.C.H.J."/>
            <person name="Hammond-Kosack K.E."/>
            <person name="Henrissat B."/>
            <person name="Kilian A."/>
            <person name="Kobayashi A.K."/>
            <person name="Koopmann E."/>
            <person name="Kourmpetis Y."/>
            <person name="Kuzniar A."/>
            <person name="Lindquist E."/>
            <person name="Lombard V."/>
            <person name="Maliepaard C."/>
            <person name="Martins N."/>
            <person name="Mehrabi R."/>
            <person name="Nap J.P.H."/>
            <person name="Ponomarenko A."/>
            <person name="Rudd J.J."/>
            <person name="Salamov A."/>
            <person name="Schmutz J."/>
            <person name="Schouten H.J."/>
            <person name="Shapiro H."/>
            <person name="Stergiopoulos I."/>
            <person name="Torriani S.F.F."/>
            <person name="Tu H."/>
            <person name="de Vries R.P."/>
            <person name="Waalwijk C."/>
            <person name="Ware S.B."/>
            <person name="Wiebenga A."/>
            <person name="Zwiers L.-H."/>
            <person name="Oliver R.P."/>
            <person name="Grigoriev I.V."/>
            <person name="Kema G.H.J."/>
        </authorList>
    </citation>
    <scope>NUCLEOTIDE SEQUENCE [LARGE SCALE GENOMIC DNA]</scope>
    <source>
        <strain evidence="2">CBS 115943 / IPO323</strain>
    </source>
</reference>
<gene>
    <name evidence="1" type="ORF">MYCGRDRAFT_103758</name>
</gene>
<accession>F9X5R7</accession>
<evidence type="ECO:0000313" key="1">
    <source>
        <dbReference type="EMBL" id="EGP88845.1"/>
    </source>
</evidence>
<protein>
    <submittedName>
        <fullName evidence="1">Uncharacterized protein</fullName>
    </submittedName>
</protein>
<dbReference type="EMBL" id="CM001198">
    <property type="protein sequence ID" value="EGP88845.1"/>
    <property type="molecule type" value="Genomic_DNA"/>
</dbReference>
<evidence type="ECO:0000313" key="2">
    <source>
        <dbReference type="Proteomes" id="UP000008062"/>
    </source>
</evidence>
<keyword evidence="2" id="KW-1185">Reference proteome</keyword>
<dbReference type="InParanoid" id="F9X5R7"/>
<dbReference type="GeneID" id="13404208"/>
<dbReference type="RefSeq" id="XP_003853869.1">
    <property type="nucleotide sequence ID" value="XM_003853821.1"/>
</dbReference>
<sequence length="144" mass="15566">MSAVVVELLSTVTSVVVLLMTVSLVDADVVLVTSAVVVEEVVDIWARAPAARKRKATDFMLAVEMSVGSECDAVEDAVAEVNDEKNSSVGISLVLSLGRSSRVLPHFLWVHSSLIVQDDIQHVPTPARDFIIGFLSRIEVRPRA</sequence>
<proteinExistence type="predicted"/>
<organism evidence="1 2">
    <name type="scientific">Zymoseptoria tritici (strain CBS 115943 / IPO323)</name>
    <name type="common">Speckled leaf blotch fungus</name>
    <name type="synonym">Septoria tritici</name>
    <dbReference type="NCBI Taxonomy" id="336722"/>
    <lineage>
        <taxon>Eukaryota</taxon>
        <taxon>Fungi</taxon>
        <taxon>Dikarya</taxon>
        <taxon>Ascomycota</taxon>
        <taxon>Pezizomycotina</taxon>
        <taxon>Dothideomycetes</taxon>
        <taxon>Dothideomycetidae</taxon>
        <taxon>Mycosphaerellales</taxon>
        <taxon>Mycosphaerellaceae</taxon>
        <taxon>Zymoseptoria</taxon>
    </lineage>
</organism>
<dbReference type="HOGENOM" id="CLU_1797977_0_0_1"/>
<dbReference type="KEGG" id="ztr:MYCGRDRAFT_103758"/>
<name>F9X5R7_ZYMTI</name>
<dbReference type="AlphaFoldDB" id="F9X5R7"/>
<dbReference type="Proteomes" id="UP000008062">
    <property type="component" value="Chromosome 3"/>
</dbReference>